<comment type="caution">
    <text evidence="1">The sequence shown here is derived from an EMBL/GenBank/DDBJ whole genome shotgun (WGS) entry which is preliminary data.</text>
</comment>
<dbReference type="EMBL" id="AGCM01000073">
    <property type="protein sequence ID" value="EHM54285.1"/>
    <property type="molecule type" value="Genomic_DNA"/>
</dbReference>
<evidence type="ECO:0000313" key="1">
    <source>
        <dbReference type="EMBL" id="EHM54285.1"/>
    </source>
</evidence>
<proteinExistence type="predicted"/>
<accession>G9ZEW5</accession>
<sequence>MGFVPLFFVRRDVAKRRGCGILSLRDVLKTTCRRAGFSPLE</sequence>
<evidence type="ECO:0000313" key="2">
    <source>
        <dbReference type="Proteomes" id="UP000004750"/>
    </source>
</evidence>
<reference evidence="1 2" key="1">
    <citation type="submission" date="2011-08" db="EMBL/GenBank/DDBJ databases">
        <authorList>
            <person name="Weinstock G."/>
            <person name="Sodergren E."/>
            <person name="Clifton S."/>
            <person name="Fulton L."/>
            <person name="Fulton B."/>
            <person name="Courtney L."/>
            <person name="Fronick C."/>
            <person name="Harrison M."/>
            <person name="Strong C."/>
            <person name="Farmer C."/>
            <person name="Delahaunty K."/>
            <person name="Markovic C."/>
            <person name="Hall O."/>
            <person name="Minx P."/>
            <person name="Tomlinson C."/>
            <person name="Mitreva M."/>
            <person name="Hou S."/>
            <person name="Chen J."/>
            <person name="Wollam A."/>
            <person name="Pepin K.H."/>
            <person name="Johnson M."/>
            <person name="Bhonagiri V."/>
            <person name="Zhang X."/>
            <person name="Suruliraj S."/>
            <person name="Warren W."/>
            <person name="Chinwalla A."/>
            <person name="Mardis E.R."/>
            <person name="Wilson R.K."/>
        </authorList>
    </citation>
    <scope>NUCLEOTIDE SEQUENCE [LARGE SCALE GENOMIC DNA]</scope>
    <source>
        <strain evidence="1 2">F0432</strain>
    </source>
</reference>
<name>G9ZEW5_9GAMM</name>
<dbReference type="AlphaFoldDB" id="G9ZEW5"/>
<dbReference type="Proteomes" id="UP000004750">
    <property type="component" value="Unassembled WGS sequence"/>
</dbReference>
<gene>
    <name evidence="1" type="ORF">HMPREF9080_01305</name>
</gene>
<dbReference type="HOGENOM" id="CLU_3267478_0_0_6"/>
<protein>
    <submittedName>
        <fullName evidence="1">Uncharacterized protein</fullName>
    </submittedName>
</protein>
<organism evidence="1 2">
    <name type="scientific">Cardiobacterium valvarum F0432</name>
    <dbReference type="NCBI Taxonomy" id="797473"/>
    <lineage>
        <taxon>Bacteria</taxon>
        <taxon>Pseudomonadati</taxon>
        <taxon>Pseudomonadota</taxon>
        <taxon>Gammaproteobacteria</taxon>
        <taxon>Cardiobacteriales</taxon>
        <taxon>Cardiobacteriaceae</taxon>
        <taxon>Cardiobacterium</taxon>
    </lineage>
</organism>